<comment type="subcellular location">
    <subcellularLocation>
        <location evidence="8">Endoplasmic reticulum membrane</location>
        <topology evidence="8">Single-pass type I membrane protein</topology>
    </subcellularLocation>
    <subcellularLocation>
        <location evidence="1">Membrane</location>
        <topology evidence="1">Single-pass type I membrane protein</topology>
    </subcellularLocation>
</comment>
<keyword evidence="7 8" id="KW-0472">Membrane</keyword>
<dbReference type="HOGENOM" id="CLU_031804_1_0_1"/>
<keyword evidence="4 8" id="KW-0812">Transmembrane</keyword>
<organism evidence="11 12">
    <name type="scientific">Exophiala oligosperma</name>
    <dbReference type="NCBI Taxonomy" id="215243"/>
    <lineage>
        <taxon>Eukaryota</taxon>
        <taxon>Fungi</taxon>
        <taxon>Dikarya</taxon>
        <taxon>Ascomycota</taxon>
        <taxon>Pezizomycotina</taxon>
        <taxon>Eurotiomycetes</taxon>
        <taxon>Chaetothyriomycetidae</taxon>
        <taxon>Chaetothyriales</taxon>
        <taxon>Herpotrichiellaceae</taxon>
        <taxon>Exophiala</taxon>
    </lineage>
</organism>
<dbReference type="STRING" id="215243.A0A0D2CBS3"/>
<dbReference type="GO" id="GO:0008250">
    <property type="term" value="C:oligosaccharyltransferase complex"/>
    <property type="evidence" value="ECO:0007669"/>
    <property type="project" value="TreeGrafter"/>
</dbReference>
<dbReference type="Pfam" id="PF23358">
    <property type="entry name" value="OST48_MD"/>
    <property type="match status" value="1"/>
</dbReference>
<evidence type="ECO:0000256" key="5">
    <source>
        <dbReference type="ARBA" id="ARBA00022824"/>
    </source>
</evidence>
<dbReference type="PANTHER" id="PTHR10830">
    <property type="entry name" value="DOLICHYL-DIPHOSPHOOLIGOSACCHARIDE--PROTEIN GLYCOSYLTRANSFERASE 48 KDA SUBUNIT"/>
    <property type="match status" value="1"/>
</dbReference>
<dbReference type="GO" id="GO:0018279">
    <property type="term" value="P:protein N-linked glycosylation via asparagine"/>
    <property type="evidence" value="ECO:0007669"/>
    <property type="project" value="UniProtKB-UniRule"/>
</dbReference>
<dbReference type="VEuPathDB" id="FungiDB:PV06_00082"/>
<keyword evidence="6 8" id="KW-1133">Transmembrane helix</keyword>
<name>A0A0D2CBS3_9EURO</name>
<evidence type="ECO:0000256" key="4">
    <source>
        <dbReference type="ARBA" id="ARBA00022692"/>
    </source>
</evidence>
<dbReference type="GeneID" id="27352156"/>
<evidence type="ECO:0000256" key="6">
    <source>
        <dbReference type="ARBA" id="ARBA00022989"/>
    </source>
</evidence>
<gene>
    <name evidence="11" type="ORF">PV06_00082</name>
</gene>
<protein>
    <recommendedName>
        <fullName evidence="8">Dolichyl-diphosphooligosaccharide--protein glycosyltransferase subunit WBP1</fullName>
        <shortName evidence="8">Oligosaccharyl transferase subunit WBP1</shortName>
    </recommendedName>
</protein>
<comment type="subunit">
    <text evidence="8">Component of the oligosaccharyltransferase (OST) complex.</text>
</comment>
<dbReference type="RefSeq" id="XP_016267598.1">
    <property type="nucleotide sequence ID" value="XM_016400545.1"/>
</dbReference>
<evidence type="ECO:0000256" key="7">
    <source>
        <dbReference type="ARBA" id="ARBA00023136"/>
    </source>
</evidence>
<evidence type="ECO:0000313" key="12">
    <source>
        <dbReference type="Proteomes" id="UP000053342"/>
    </source>
</evidence>
<dbReference type="InterPro" id="IPR055459">
    <property type="entry name" value="OST48_MD"/>
</dbReference>
<evidence type="ECO:0000259" key="9">
    <source>
        <dbReference type="Pfam" id="PF03345"/>
    </source>
</evidence>
<dbReference type="UniPathway" id="UPA00378"/>
<feature type="signal peptide" evidence="8">
    <location>
        <begin position="1"/>
        <end position="20"/>
    </location>
</feature>
<keyword evidence="5 8" id="KW-0256">Endoplasmic reticulum</keyword>
<feature type="domain" description="OST48 middle" evidence="10">
    <location>
        <begin position="332"/>
        <end position="470"/>
    </location>
</feature>
<evidence type="ECO:0000256" key="1">
    <source>
        <dbReference type="ARBA" id="ARBA00004479"/>
    </source>
</evidence>
<dbReference type="PANTHER" id="PTHR10830:SF0">
    <property type="entry name" value="DOLICHYL-DIPHOSPHOOLIGOSACCHARIDE--PROTEIN GLYCOSYLTRANSFERASE 48 KDA SUBUNIT"/>
    <property type="match status" value="1"/>
</dbReference>
<feature type="chain" id="PRO_5005112415" description="Dolichyl-diphosphooligosaccharide--protein glycosyltransferase subunit WBP1" evidence="8">
    <location>
        <begin position="21"/>
        <end position="489"/>
    </location>
</feature>
<sequence>MRFFKSLSLLLVACVGVASAKSAVGDRVLVVLEDEAQKGHYSKFWADLEARDFQLTFESPRKDDVSLFRHGQLAYEHVLLTPPKSKGYGPSLTPKILLDYVNAGGNVLLGLSSESGTPSAISALLLEFDISLPTDKTSVVVDHFNYDTVSAAEKHDVLLLDRPGPVRPDAVNFFGGDGVLAVPRAVGQTLGNASPLIASILKAPTTAYAYNPKESAESLEEPFATGTQLSLVSAMQARNSARFVVLGSLEMLQDKWFDASVKSSSGKNVKTVNQQFARQLTEWAFKEVGVLRVLSVQHQEVFSSRITAPGTCSTCPAPSSNNTEVTGYGDYNPEIYRIKNDVKYSIEISQYTRDHWEPFTIPANDDLQLEFSMLSPFHRIPLSPAATTPNSTVFSTTFTTPDQHGIFAFKVNYKRPFLTPIEEKNQVTVRHFAHDEWPRSWAISGAWPWIGGLWSVIVGFVCFTILWLYCEPPKEELERRRRLSVGSSK</sequence>
<comment type="function">
    <text evidence="8">Subunit of the oligosaccharyl transferase (OST) complex that catalyzes the initial transfer of a defined glycan (Glc(3)Man(9)GlcNAc(2) in eukaryotes) from the lipid carrier dolichol-pyrophosphate to an asparagine residue within an Asn-X-Ser/Thr consensus motif in nascent polypeptide chains, the first step in protein N-glycosylation. N-glycosylation occurs cotranslationally and the complex associates with the Sec61 complex at the channel-forming translocon complex that mediates protein translocation across the endoplasmic reticulum (ER).</text>
</comment>
<evidence type="ECO:0000256" key="3">
    <source>
        <dbReference type="ARBA" id="ARBA00008743"/>
    </source>
</evidence>
<reference evidence="11 12" key="1">
    <citation type="submission" date="2015-01" db="EMBL/GenBank/DDBJ databases">
        <title>The Genome Sequence of Exophiala oligosperma CBS72588.</title>
        <authorList>
            <consortium name="The Broad Institute Genomics Platform"/>
            <person name="Cuomo C."/>
            <person name="de Hoog S."/>
            <person name="Gorbushina A."/>
            <person name="Stielow B."/>
            <person name="Teixiera M."/>
            <person name="Abouelleil A."/>
            <person name="Chapman S.B."/>
            <person name="Priest M."/>
            <person name="Young S.K."/>
            <person name="Wortman J."/>
            <person name="Nusbaum C."/>
            <person name="Birren B."/>
        </authorList>
    </citation>
    <scope>NUCLEOTIDE SEQUENCE [LARGE SCALE GENOMIC DNA]</scope>
    <source>
        <strain evidence="11 12">CBS 72588</strain>
    </source>
</reference>
<keyword evidence="8" id="KW-0732">Signal</keyword>
<dbReference type="InterPro" id="IPR005013">
    <property type="entry name" value="DDOST_48_kDa_subunit"/>
</dbReference>
<comment type="similarity">
    <text evidence="3 8">Belongs to the DDOST 48 kDa subunit family.</text>
</comment>
<proteinExistence type="inferred from homology"/>
<feature type="domain" description="OST48 N-terminal" evidence="9">
    <location>
        <begin position="27"/>
        <end position="284"/>
    </location>
</feature>
<dbReference type="Proteomes" id="UP000053342">
    <property type="component" value="Unassembled WGS sequence"/>
</dbReference>
<evidence type="ECO:0000313" key="11">
    <source>
        <dbReference type="EMBL" id="KIW47382.1"/>
    </source>
</evidence>
<evidence type="ECO:0000259" key="10">
    <source>
        <dbReference type="Pfam" id="PF23358"/>
    </source>
</evidence>
<dbReference type="InterPro" id="IPR055457">
    <property type="entry name" value="OST48_N"/>
</dbReference>
<keyword evidence="12" id="KW-1185">Reference proteome</keyword>
<evidence type="ECO:0000256" key="2">
    <source>
        <dbReference type="ARBA" id="ARBA00004922"/>
    </source>
</evidence>
<dbReference type="AlphaFoldDB" id="A0A0D2CBS3"/>
<accession>A0A0D2CBS3</accession>
<dbReference type="EMBL" id="KN847332">
    <property type="protein sequence ID" value="KIW47382.1"/>
    <property type="molecule type" value="Genomic_DNA"/>
</dbReference>
<comment type="pathway">
    <text evidence="2 8">Protein modification; protein glycosylation.</text>
</comment>
<dbReference type="OrthoDB" id="29105at2759"/>
<dbReference type="Pfam" id="PF03345">
    <property type="entry name" value="OST48_N"/>
    <property type="match status" value="1"/>
</dbReference>
<feature type="transmembrane region" description="Helical" evidence="8">
    <location>
        <begin position="446"/>
        <end position="470"/>
    </location>
</feature>
<evidence type="ECO:0000256" key="8">
    <source>
        <dbReference type="RuleBase" id="RU361142"/>
    </source>
</evidence>